<evidence type="ECO:0000256" key="1">
    <source>
        <dbReference type="SAM" id="SignalP"/>
    </source>
</evidence>
<dbReference type="PANTHER" id="PTHR46705">
    <property type="entry name" value="PROTEIN CBG09805"/>
    <property type="match status" value="1"/>
</dbReference>
<gene>
    <name evidence="3" type="ORF">PFISCL1PPCAC_8218</name>
</gene>
<dbReference type="AlphaFoldDB" id="A0AAV5VB77"/>
<comment type="caution">
    <text evidence="3">The sequence shown here is derived from an EMBL/GenBank/DDBJ whole genome shotgun (WGS) entry which is preliminary data.</text>
</comment>
<feature type="domain" description="Domain of unknown function DB" evidence="2">
    <location>
        <begin position="31"/>
        <end position="128"/>
    </location>
</feature>
<reference evidence="3" key="1">
    <citation type="submission" date="2023-10" db="EMBL/GenBank/DDBJ databases">
        <title>Genome assembly of Pristionchus species.</title>
        <authorList>
            <person name="Yoshida K."/>
            <person name="Sommer R.J."/>
        </authorList>
    </citation>
    <scope>NUCLEOTIDE SEQUENCE</scope>
    <source>
        <strain evidence="3">RS5133</strain>
    </source>
</reference>
<evidence type="ECO:0000313" key="3">
    <source>
        <dbReference type="EMBL" id="GMT16921.1"/>
    </source>
</evidence>
<dbReference type="EMBL" id="BTSY01000002">
    <property type="protein sequence ID" value="GMT16921.1"/>
    <property type="molecule type" value="Genomic_DNA"/>
</dbReference>
<proteinExistence type="predicted"/>
<organism evidence="3 4">
    <name type="scientific">Pristionchus fissidentatus</name>
    <dbReference type="NCBI Taxonomy" id="1538716"/>
    <lineage>
        <taxon>Eukaryota</taxon>
        <taxon>Metazoa</taxon>
        <taxon>Ecdysozoa</taxon>
        <taxon>Nematoda</taxon>
        <taxon>Chromadorea</taxon>
        <taxon>Rhabditida</taxon>
        <taxon>Rhabditina</taxon>
        <taxon>Diplogasteromorpha</taxon>
        <taxon>Diplogasteroidea</taxon>
        <taxon>Neodiplogasteridae</taxon>
        <taxon>Pristionchus</taxon>
    </lineage>
</organism>
<feature type="signal peptide" evidence="1">
    <location>
        <begin position="1"/>
        <end position="20"/>
    </location>
</feature>
<evidence type="ECO:0000259" key="2">
    <source>
        <dbReference type="Pfam" id="PF01682"/>
    </source>
</evidence>
<keyword evidence="1" id="KW-0732">Signal</keyword>
<dbReference type="Pfam" id="PF01682">
    <property type="entry name" value="DB"/>
    <property type="match status" value="1"/>
</dbReference>
<feature type="chain" id="PRO_5043831683" description="Domain of unknown function DB domain-containing protein" evidence="1">
    <location>
        <begin position="21"/>
        <end position="144"/>
    </location>
</feature>
<name>A0AAV5VB77_9BILA</name>
<keyword evidence="4" id="KW-1185">Reference proteome</keyword>
<dbReference type="PANTHER" id="PTHR46705:SF13">
    <property type="entry name" value="DOMAIN OF UNKNOWN FUNCTION DB DOMAIN-CONTAINING PROTEIN"/>
    <property type="match status" value="1"/>
</dbReference>
<sequence>MSRLPITLLLLLCIISISISKRLGNEKFKKCCARQKNADKECKHRFCDFDSINQNNILFFLNTCKPRNDTVTLMWDCASTRVDHTECCKERKVHPACIPYCASNKPLADDYFKHVFCLNNFDGIRDCFRAHLDKHPNIFGDDIL</sequence>
<evidence type="ECO:0000313" key="4">
    <source>
        <dbReference type="Proteomes" id="UP001432322"/>
    </source>
</evidence>
<dbReference type="InterPro" id="IPR002602">
    <property type="entry name" value="DB"/>
</dbReference>
<protein>
    <recommendedName>
        <fullName evidence="2">Domain of unknown function DB domain-containing protein</fullName>
    </recommendedName>
</protein>
<dbReference type="Proteomes" id="UP001432322">
    <property type="component" value="Unassembled WGS sequence"/>
</dbReference>
<accession>A0AAV5VB77</accession>